<dbReference type="EMBL" id="VOSB01000012">
    <property type="protein sequence ID" value="TXE17416.1"/>
    <property type="molecule type" value="Genomic_DNA"/>
</dbReference>
<evidence type="ECO:0000313" key="3">
    <source>
        <dbReference type="Proteomes" id="UP000321938"/>
    </source>
</evidence>
<feature type="chain" id="PRO_5022680704" description="LVIVD repeat-containing protein" evidence="1">
    <location>
        <begin position="20"/>
        <end position="174"/>
    </location>
</feature>
<keyword evidence="3" id="KW-1185">Reference proteome</keyword>
<dbReference type="PROSITE" id="PS51257">
    <property type="entry name" value="PROKAR_LIPOPROTEIN"/>
    <property type="match status" value="1"/>
</dbReference>
<comment type="caution">
    <text evidence="2">The sequence shown here is derived from an EMBL/GenBank/DDBJ whole genome shotgun (WGS) entry which is preliminary data.</text>
</comment>
<evidence type="ECO:0000313" key="2">
    <source>
        <dbReference type="EMBL" id="TXE17416.1"/>
    </source>
</evidence>
<feature type="signal peptide" evidence="1">
    <location>
        <begin position="1"/>
        <end position="19"/>
    </location>
</feature>
<gene>
    <name evidence="2" type="ORF">ES692_09060</name>
</gene>
<protein>
    <recommendedName>
        <fullName evidence="4">LVIVD repeat-containing protein</fullName>
    </recommendedName>
</protein>
<evidence type="ECO:0008006" key="4">
    <source>
        <dbReference type="Google" id="ProtNLM"/>
    </source>
</evidence>
<dbReference type="OrthoDB" id="853480at2"/>
<dbReference type="STRING" id="1123037.GCA_000425305_01935"/>
<dbReference type="Proteomes" id="UP000321938">
    <property type="component" value="Unassembled WGS sequence"/>
</dbReference>
<accession>A0A5C7BFT4</accession>
<organism evidence="2 3">
    <name type="scientific">Psychroserpens burtonensis</name>
    <dbReference type="NCBI Taxonomy" id="49278"/>
    <lineage>
        <taxon>Bacteria</taxon>
        <taxon>Pseudomonadati</taxon>
        <taxon>Bacteroidota</taxon>
        <taxon>Flavobacteriia</taxon>
        <taxon>Flavobacteriales</taxon>
        <taxon>Flavobacteriaceae</taxon>
        <taxon>Psychroserpens</taxon>
    </lineage>
</organism>
<name>A0A5C7BFT4_9FLAO</name>
<reference evidence="2 3" key="1">
    <citation type="submission" date="2019-08" db="EMBL/GenBank/DDBJ databases">
        <title>Genome of Psychroserpens burtonensis ACAM 167.</title>
        <authorList>
            <person name="Bowman J.P."/>
        </authorList>
    </citation>
    <scope>NUCLEOTIDE SEQUENCE [LARGE SCALE GENOMIC DNA]</scope>
    <source>
        <strain evidence="2 3">ACAM 167</strain>
    </source>
</reference>
<keyword evidence="1" id="KW-0732">Signal</keyword>
<sequence length="174" mass="19522">MKLKAVVVLLICCSLFFQSCWLTDTEDDVLPQIQEYYEPVTMQRSEFNATTILQTTAEVIVNSGKIYVKDNFIFINECNKGFHIIDNTDPTNPQNIAFLNVLGSSDLTIKGNSVYVNNATDLLAITLNPQLGIMEITKRVPNAFPQITSPFGNIYYGANEDEVVVDWIFNGNIN</sequence>
<dbReference type="AlphaFoldDB" id="A0A5C7BFT4"/>
<evidence type="ECO:0000256" key="1">
    <source>
        <dbReference type="SAM" id="SignalP"/>
    </source>
</evidence>
<proteinExistence type="predicted"/>
<dbReference type="RefSeq" id="WP_028871874.1">
    <property type="nucleotide sequence ID" value="NZ_VOSB01000012.1"/>
</dbReference>